<evidence type="ECO:0000256" key="1">
    <source>
        <dbReference type="ARBA" id="ARBA00022801"/>
    </source>
</evidence>
<reference evidence="6 7" key="1">
    <citation type="submission" date="2018-03" db="EMBL/GenBank/DDBJ databases">
        <title>Genomic Encyclopedia of Type Strains, Phase III (KMG-III): the genomes of soil and plant-associated and newly described type strains.</title>
        <authorList>
            <person name="Whitman W."/>
        </authorList>
    </citation>
    <scope>NUCLEOTIDE SEQUENCE [LARGE SCALE GENOMIC DNA]</scope>
    <source>
        <strain evidence="6 7">CGMCC 1.07653</strain>
    </source>
</reference>
<dbReference type="PANTHER" id="PTHR14226:SF25">
    <property type="entry name" value="PHOSPHOESTERASE"/>
    <property type="match status" value="1"/>
</dbReference>
<evidence type="ECO:0000259" key="5">
    <source>
        <dbReference type="PROSITE" id="PS51635"/>
    </source>
</evidence>
<dbReference type="Pfam" id="PF01734">
    <property type="entry name" value="Patatin"/>
    <property type="match status" value="1"/>
</dbReference>
<name>A0A2P8HLD8_9BACI</name>
<evidence type="ECO:0000313" key="6">
    <source>
        <dbReference type="EMBL" id="PSL47027.1"/>
    </source>
</evidence>
<feature type="short sequence motif" description="GXSXG" evidence="4">
    <location>
        <begin position="37"/>
        <end position="41"/>
    </location>
</feature>
<feature type="short sequence motif" description="DGA/G" evidence="4">
    <location>
        <begin position="159"/>
        <end position="161"/>
    </location>
</feature>
<keyword evidence="7" id="KW-1185">Reference proteome</keyword>
<keyword evidence="2 4" id="KW-0442">Lipid degradation</keyword>
<dbReference type="RefSeq" id="WP_106588347.1">
    <property type="nucleotide sequence ID" value="NZ_PYAV01000005.1"/>
</dbReference>
<dbReference type="OrthoDB" id="9802424at2"/>
<organism evidence="6 7">
    <name type="scientific">Salsuginibacillus halophilus</name>
    <dbReference type="NCBI Taxonomy" id="517424"/>
    <lineage>
        <taxon>Bacteria</taxon>
        <taxon>Bacillati</taxon>
        <taxon>Bacillota</taxon>
        <taxon>Bacilli</taxon>
        <taxon>Bacillales</taxon>
        <taxon>Bacillaceae</taxon>
        <taxon>Salsuginibacillus</taxon>
    </lineage>
</organism>
<evidence type="ECO:0000256" key="2">
    <source>
        <dbReference type="ARBA" id="ARBA00022963"/>
    </source>
</evidence>
<dbReference type="PANTHER" id="PTHR14226">
    <property type="entry name" value="NEUROPATHY TARGET ESTERASE/SWISS CHEESE D.MELANOGASTER"/>
    <property type="match status" value="1"/>
</dbReference>
<proteinExistence type="predicted"/>
<dbReference type="GO" id="GO:0016042">
    <property type="term" value="P:lipid catabolic process"/>
    <property type="evidence" value="ECO:0007669"/>
    <property type="project" value="UniProtKB-UniRule"/>
</dbReference>
<dbReference type="GO" id="GO:0016787">
    <property type="term" value="F:hydrolase activity"/>
    <property type="evidence" value="ECO:0007669"/>
    <property type="project" value="UniProtKB-UniRule"/>
</dbReference>
<comment type="caution">
    <text evidence="4">Lacks conserved residue(s) required for the propagation of feature annotation.</text>
</comment>
<protein>
    <submittedName>
        <fullName evidence="6">Putative patatin/cPLA2 family phospholipase</fullName>
    </submittedName>
</protein>
<keyword evidence="3 4" id="KW-0443">Lipid metabolism</keyword>
<dbReference type="InterPro" id="IPR016035">
    <property type="entry name" value="Acyl_Trfase/lysoPLipase"/>
</dbReference>
<evidence type="ECO:0000256" key="4">
    <source>
        <dbReference type="PROSITE-ProRule" id="PRU01161"/>
    </source>
</evidence>
<evidence type="ECO:0000313" key="7">
    <source>
        <dbReference type="Proteomes" id="UP000242310"/>
    </source>
</evidence>
<evidence type="ECO:0000256" key="3">
    <source>
        <dbReference type="ARBA" id="ARBA00023098"/>
    </source>
</evidence>
<dbReference type="Gene3D" id="3.40.1090.10">
    <property type="entry name" value="Cytosolic phospholipase A2 catalytic domain"/>
    <property type="match status" value="2"/>
</dbReference>
<gene>
    <name evidence="6" type="ORF">B0H94_105182</name>
</gene>
<dbReference type="CDD" id="cd07208">
    <property type="entry name" value="Pat_hypo_Ecoli_yjju_like"/>
    <property type="match status" value="1"/>
</dbReference>
<dbReference type="Proteomes" id="UP000242310">
    <property type="component" value="Unassembled WGS sequence"/>
</dbReference>
<feature type="domain" description="PNPLA" evidence="5">
    <location>
        <begin position="6"/>
        <end position="172"/>
    </location>
</feature>
<dbReference type="AlphaFoldDB" id="A0A2P8HLD8"/>
<feature type="active site" description="Nucleophile" evidence="4">
    <location>
        <position position="39"/>
    </location>
</feature>
<dbReference type="InterPro" id="IPR045943">
    <property type="entry name" value="DUF6363"/>
</dbReference>
<sequence length="288" mass="32679">MDQTGLVLEGGGMRCTYSAGILEYFLDHNIQFPYVIGSSAGASVACSYISGQKGRNKKVNIGLVRDPRFISWRNFLREKSLFGMNFLFDEVPKRIVPLDVNKVINSPQEFVVATTNMETGEPHYFRNRDACDILEAVKASSSLPLLSQPVDIDGLSLMDGGVADPVPLAKARTDGFKNNIVILTRERGYRKGSFYMSALTERMYREYPEFVETIATRAEQYNETIRWIEELEDHGEITVLRPPLDLNVKRTERNPYNLLHLYRRGYHDARRLMQSLQLEIAAESAGSL</sequence>
<dbReference type="SUPFAM" id="SSF52151">
    <property type="entry name" value="FabD/lysophospholipase-like"/>
    <property type="match status" value="1"/>
</dbReference>
<dbReference type="InterPro" id="IPR037483">
    <property type="entry name" value="YjjU-like"/>
</dbReference>
<keyword evidence="1 4" id="KW-0378">Hydrolase</keyword>
<feature type="active site" description="Proton acceptor" evidence="4">
    <location>
        <position position="159"/>
    </location>
</feature>
<dbReference type="InterPro" id="IPR050301">
    <property type="entry name" value="NTE"/>
</dbReference>
<comment type="caution">
    <text evidence="6">The sequence shown here is derived from an EMBL/GenBank/DDBJ whole genome shotgun (WGS) entry which is preliminary data.</text>
</comment>
<dbReference type="PROSITE" id="PS51635">
    <property type="entry name" value="PNPLA"/>
    <property type="match status" value="1"/>
</dbReference>
<dbReference type="Pfam" id="PF19890">
    <property type="entry name" value="DUF6363"/>
    <property type="match status" value="1"/>
</dbReference>
<accession>A0A2P8HLD8</accession>
<dbReference type="EMBL" id="PYAV01000005">
    <property type="protein sequence ID" value="PSL47027.1"/>
    <property type="molecule type" value="Genomic_DNA"/>
</dbReference>
<dbReference type="InterPro" id="IPR002641">
    <property type="entry name" value="PNPLA_dom"/>
</dbReference>